<dbReference type="FunFam" id="3.30.200.20:FF:000178">
    <property type="entry name" value="serine/threonine-protein kinase PBS1-like"/>
    <property type="match status" value="1"/>
</dbReference>
<proteinExistence type="predicted"/>
<dbReference type="AlphaFoldDB" id="A0A2G2Z427"/>
<dbReference type="InterPro" id="IPR000719">
    <property type="entry name" value="Prot_kinase_dom"/>
</dbReference>
<keyword evidence="5" id="KW-1133">Transmembrane helix</keyword>
<dbReference type="PROSITE" id="PS50011">
    <property type="entry name" value="PROTEIN_KINASE_DOM"/>
    <property type="match status" value="1"/>
</dbReference>
<keyword evidence="1" id="KW-0808">Transferase</keyword>
<reference evidence="7 8" key="2">
    <citation type="journal article" date="2017" name="Genome Biol.">
        <title>New reference genome sequences of hot pepper reveal the massive evolution of plant disease-resistance genes by retroduplication.</title>
        <authorList>
            <person name="Kim S."/>
            <person name="Park J."/>
            <person name="Yeom S.I."/>
            <person name="Kim Y.M."/>
            <person name="Seo E."/>
            <person name="Kim K.T."/>
            <person name="Kim M.S."/>
            <person name="Lee J.M."/>
            <person name="Cheong K."/>
            <person name="Shin H.S."/>
            <person name="Kim S.B."/>
            <person name="Han K."/>
            <person name="Lee J."/>
            <person name="Park M."/>
            <person name="Lee H.A."/>
            <person name="Lee H.Y."/>
            <person name="Lee Y."/>
            <person name="Oh S."/>
            <person name="Lee J.H."/>
            <person name="Choi E."/>
            <person name="Choi E."/>
            <person name="Lee S.E."/>
            <person name="Jeon J."/>
            <person name="Kim H."/>
            <person name="Choi G."/>
            <person name="Song H."/>
            <person name="Lee J."/>
            <person name="Lee S.C."/>
            <person name="Kwon J.K."/>
            <person name="Lee H.Y."/>
            <person name="Koo N."/>
            <person name="Hong Y."/>
            <person name="Kim R.W."/>
            <person name="Kang W.H."/>
            <person name="Huh J.H."/>
            <person name="Kang B.C."/>
            <person name="Yang T.J."/>
            <person name="Lee Y.H."/>
            <person name="Bennetzen J.L."/>
            <person name="Choi D."/>
        </authorList>
    </citation>
    <scope>NUCLEOTIDE SEQUENCE [LARGE SCALE GENOMIC DNA]</scope>
    <source>
        <strain evidence="8">cv. CM334</strain>
    </source>
</reference>
<comment type="caution">
    <text evidence="7">The sequence shown here is derived from an EMBL/GenBank/DDBJ whole genome shotgun (WGS) entry which is preliminary data.</text>
</comment>
<dbReference type="InterPro" id="IPR051343">
    <property type="entry name" value="G-type_lectin_kinases/EP1-like"/>
</dbReference>
<dbReference type="Gene3D" id="3.30.200.20">
    <property type="entry name" value="Phosphorylase Kinase, domain 1"/>
    <property type="match status" value="1"/>
</dbReference>
<feature type="domain" description="Protein kinase" evidence="6">
    <location>
        <begin position="179"/>
        <end position="272"/>
    </location>
</feature>
<dbReference type="SUPFAM" id="SSF56112">
    <property type="entry name" value="Protein kinase-like (PK-like)"/>
    <property type="match status" value="1"/>
</dbReference>
<gene>
    <name evidence="7" type="ORF">T459_20302</name>
</gene>
<evidence type="ECO:0000313" key="7">
    <source>
        <dbReference type="EMBL" id="PHT76780.1"/>
    </source>
</evidence>
<sequence length="272" mass="30670">MAFVQVTGNYHSFIELRNTTYFEFELNDELASGILWFEGKKMEDCKRTCMRHYSCKAVVFRDDLDGARNGSCILLNEVFSLIDKEGIDKRVFLKVQNSTKAQNQPPIISGEKKSRSYIVIIGSTLAVSFGIILSITAFFVLLKKRTHDSRNDGDFLDLKPILPGMLTRITYNKLKIITEDFSRKLGEAGFGAVYEGTLSNGSKIAVKCLDGLGHVMESFLTEAKIVGGIHLVNLVKLIGFCAEKNERLLIYEHMMNGSLDGWIYNGLTWRTR</sequence>
<keyword evidence="2" id="KW-0732">Signal</keyword>
<accession>A0A2G2Z427</accession>
<dbReference type="EMBL" id="AYRZ02000007">
    <property type="protein sequence ID" value="PHT76780.1"/>
    <property type="molecule type" value="Genomic_DNA"/>
</dbReference>
<dbReference type="PANTHER" id="PTHR47976">
    <property type="entry name" value="G-TYPE LECTIN S-RECEPTOR-LIKE SERINE/THREONINE-PROTEIN KINASE SD2-5"/>
    <property type="match status" value="1"/>
</dbReference>
<protein>
    <recommendedName>
        <fullName evidence="6">Protein kinase domain-containing protein</fullName>
    </recommendedName>
</protein>
<evidence type="ECO:0000256" key="3">
    <source>
        <dbReference type="ARBA" id="ARBA00022741"/>
    </source>
</evidence>
<dbReference type="GO" id="GO:0004672">
    <property type="term" value="F:protein kinase activity"/>
    <property type="evidence" value="ECO:0007669"/>
    <property type="project" value="InterPro"/>
</dbReference>
<feature type="transmembrane region" description="Helical" evidence="5">
    <location>
        <begin position="117"/>
        <end position="142"/>
    </location>
</feature>
<keyword evidence="4" id="KW-0067">ATP-binding</keyword>
<evidence type="ECO:0000259" key="6">
    <source>
        <dbReference type="PROSITE" id="PS50011"/>
    </source>
</evidence>
<dbReference type="SMR" id="A0A2G2Z427"/>
<name>A0A2G2Z427_CAPAN</name>
<organism evidence="7 8">
    <name type="scientific">Capsicum annuum</name>
    <name type="common">Capsicum pepper</name>
    <dbReference type="NCBI Taxonomy" id="4072"/>
    <lineage>
        <taxon>Eukaryota</taxon>
        <taxon>Viridiplantae</taxon>
        <taxon>Streptophyta</taxon>
        <taxon>Embryophyta</taxon>
        <taxon>Tracheophyta</taxon>
        <taxon>Spermatophyta</taxon>
        <taxon>Magnoliopsida</taxon>
        <taxon>eudicotyledons</taxon>
        <taxon>Gunneridae</taxon>
        <taxon>Pentapetalae</taxon>
        <taxon>asterids</taxon>
        <taxon>lamiids</taxon>
        <taxon>Solanales</taxon>
        <taxon>Solanaceae</taxon>
        <taxon>Solanoideae</taxon>
        <taxon>Capsiceae</taxon>
        <taxon>Capsicum</taxon>
    </lineage>
</organism>
<dbReference type="Pfam" id="PF07714">
    <property type="entry name" value="PK_Tyr_Ser-Thr"/>
    <property type="match status" value="1"/>
</dbReference>
<dbReference type="InterPro" id="IPR001245">
    <property type="entry name" value="Ser-Thr/Tyr_kinase_cat_dom"/>
</dbReference>
<evidence type="ECO:0000256" key="5">
    <source>
        <dbReference type="SAM" id="Phobius"/>
    </source>
</evidence>
<evidence type="ECO:0000256" key="4">
    <source>
        <dbReference type="ARBA" id="ARBA00022840"/>
    </source>
</evidence>
<reference evidence="7 8" key="1">
    <citation type="journal article" date="2014" name="Nat. Genet.">
        <title>Genome sequence of the hot pepper provides insights into the evolution of pungency in Capsicum species.</title>
        <authorList>
            <person name="Kim S."/>
            <person name="Park M."/>
            <person name="Yeom S.I."/>
            <person name="Kim Y.M."/>
            <person name="Lee J.M."/>
            <person name="Lee H.A."/>
            <person name="Seo E."/>
            <person name="Choi J."/>
            <person name="Cheong K."/>
            <person name="Kim K.T."/>
            <person name="Jung K."/>
            <person name="Lee G.W."/>
            <person name="Oh S.K."/>
            <person name="Bae C."/>
            <person name="Kim S.B."/>
            <person name="Lee H.Y."/>
            <person name="Kim S.Y."/>
            <person name="Kim M.S."/>
            <person name="Kang B.C."/>
            <person name="Jo Y.D."/>
            <person name="Yang H.B."/>
            <person name="Jeong H.J."/>
            <person name="Kang W.H."/>
            <person name="Kwon J.K."/>
            <person name="Shin C."/>
            <person name="Lim J.Y."/>
            <person name="Park J.H."/>
            <person name="Huh J.H."/>
            <person name="Kim J.S."/>
            <person name="Kim B.D."/>
            <person name="Cohen O."/>
            <person name="Paran I."/>
            <person name="Suh M.C."/>
            <person name="Lee S.B."/>
            <person name="Kim Y.K."/>
            <person name="Shin Y."/>
            <person name="Noh S.J."/>
            <person name="Park J."/>
            <person name="Seo Y.S."/>
            <person name="Kwon S.Y."/>
            <person name="Kim H.A."/>
            <person name="Park J.M."/>
            <person name="Kim H.J."/>
            <person name="Choi S.B."/>
            <person name="Bosland P.W."/>
            <person name="Reeves G."/>
            <person name="Jo S.H."/>
            <person name="Lee B.W."/>
            <person name="Cho H.T."/>
            <person name="Choi H.S."/>
            <person name="Lee M.S."/>
            <person name="Yu Y."/>
            <person name="Do Choi Y."/>
            <person name="Park B.S."/>
            <person name="van Deynze A."/>
            <person name="Ashrafi H."/>
            <person name="Hill T."/>
            <person name="Kim W.T."/>
            <person name="Pai H.S."/>
            <person name="Ahn H.K."/>
            <person name="Yeam I."/>
            <person name="Giovannoni J.J."/>
            <person name="Rose J.K."/>
            <person name="Sorensen I."/>
            <person name="Lee S.J."/>
            <person name="Kim R.W."/>
            <person name="Choi I.Y."/>
            <person name="Choi B.S."/>
            <person name="Lim J.S."/>
            <person name="Lee Y.H."/>
            <person name="Choi D."/>
        </authorList>
    </citation>
    <scope>NUCLEOTIDE SEQUENCE [LARGE SCALE GENOMIC DNA]</scope>
    <source>
        <strain evidence="8">cv. CM334</strain>
    </source>
</reference>
<dbReference type="GO" id="GO:0005524">
    <property type="term" value="F:ATP binding"/>
    <property type="evidence" value="ECO:0007669"/>
    <property type="project" value="UniProtKB-KW"/>
</dbReference>
<dbReference type="PANTHER" id="PTHR47976:SF88">
    <property type="entry name" value="RECEPTOR-LIKE SERINE_THREONINE-PROTEIN KINASE"/>
    <property type="match status" value="1"/>
</dbReference>
<dbReference type="Proteomes" id="UP000222542">
    <property type="component" value="Unassembled WGS sequence"/>
</dbReference>
<keyword evidence="8" id="KW-1185">Reference proteome</keyword>
<keyword evidence="3" id="KW-0547">Nucleotide-binding</keyword>
<evidence type="ECO:0000256" key="2">
    <source>
        <dbReference type="ARBA" id="ARBA00022729"/>
    </source>
</evidence>
<keyword evidence="5" id="KW-0812">Transmembrane</keyword>
<keyword evidence="5" id="KW-0472">Membrane</keyword>
<dbReference type="OMA" id="AMEVAPN"/>
<dbReference type="InterPro" id="IPR011009">
    <property type="entry name" value="Kinase-like_dom_sf"/>
</dbReference>
<evidence type="ECO:0000256" key="1">
    <source>
        <dbReference type="ARBA" id="ARBA00022679"/>
    </source>
</evidence>
<evidence type="ECO:0000313" key="8">
    <source>
        <dbReference type="Proteomes" id="UP000222542"/>
    </source>
</evidence>
<dbReference type="Gramene" id="PHT76780">
    <property type="protein sequence ID" value="PHT76780"/>
    <property type="gene ID" value="T459_20302"/>
</dbReference>